<protein>
    <submittedName>
        <fullName evidence="2">Uncharacterized protein</fullName>
    </submittedName>
</protein>
<dbReference type="EMBL" id="JADFTS010000004">
    <property type="protein sequence ID" value="KAF9608207.1"/>
    <property type="molecule type" value="Genomic_DNA"/>
</dbReference>
<comment type="caution">
    <text evidence="2">The sequence shown here is derived from an EMBL/GenBank/DDBJ whole genome shotgun (WGS) entry which is preliminary data.</text>
</comment>
<dbReference type="AlphaFoldDB" id="A0A835I188"/>
<keyword evidence="3" id="KW-1185">Reference proteome</keyword>
<reference evidence="2 3" key="1">
    <citation type="submission" date="2020-10" db="EMBL/GenBank/DDBJ databases">
        <title>The Coptis chinensis genome and diversification of protoberbering-type alkaloids.</title>
        <authorList>
            <person name="Wang B."/>
            <person name="Shu S."/>
            <person name="Song C."/>
            <person name="Liu Y."/>
        </authorList>
    </citation>
    <scope>NUCLEOTIDE SEQUENCE [LARGE SCALE GENOMIC DNA]</scope>
    <source>
        <strain evidence="2">HL-2020</strain>
        <tissue evidence="2">Leaf</tissue>
    </source>
</reference>
<name>A0A835I188_9MAGN</name>
<organism evidence="2 3">
    <name type="scientific">Coptis chinensis</name>
    <dbReference type="NCBI Taxonomy" id="261450"/>
    <lineage>
        <taxon>Eukaryota</taxon>
        <taxon>Viridiplantae</taxon>
        <taxon>Streptophyta</taxon>
        <taxon>Embryophyta</taxon>
        <taxon>Tracheophyta</taxon>
        <taxon>Spermatophyta</taxon>
        <taxon>Magnoliopsida</taxon>
        <taxon>Ranunculales</taxon>
        <taxon>Ranunculaceae</taxon>
        <taxon>Coptidoideae</taxon>
        <taxon>Coptis</taxon>
    </lineage>
</organism>
<evidence type="ECO:0000313" key="2">
    <source>
        <dbReference type="EMBL" id="KAF9608207.1"/>
    </source>
</evidence>
<feature type="non-terminal residue" evidence="2">
    <location>
        <position position="370"/>
    </location>
</feature>
<gene>
    <name evidence="2" type="ORF">IFM89_007829</name>
</gene>
<accession>A0A835I188</accession>
<proteinExistence type="predicted"/>
<evidence type="ECO:0000256" key="1">
    <source>
        <dbReference type="SAM" id="MobiDB-lite"/>
    </source>
</evidence>
<feature type="region of interest" description="Disordered" evidence="1">
    <location>
        <begin position="320"/>
        <end position="348"/>
    </location>
</feature>
<sequence length="370" mass="40238">GSGVVTYVGGSTKLRSCSINICFGDFEVYFEQVTKIKPLRFSCLVSRHVCTIEDENNFIEMMGVHRKKSVGEGSLLIFRQENKDMMEEDVPQSCSSPVYENRIREDIYEPSQLHETKLGEPSVVPDTGYHVTETVVVEASFLPKTKFGEVSVSIIGSDSSRTQIGEASRVPDTYGVSIVGGETLETQFLEASCVPDTYGASIVGGETLETQFVEASRVPDTYGASIVRGETLETQFFEASRVPDTYGVSIVVGETLQNQFVEASLVHGTCGAGVDVLSSQHVWERQKTCLPPRPDQVRSASTLIILDIQTDRVVVNGLGSECAPGKEPSESEGKGYESVGLGESSLTPGGFTSLIQKVMSWRNTDVGRSR</sequence>
<dbReference type="Proteomes" id="UP000631114">
    <property type="component" value="Unassembled WGS sequence"/>
</dbReference>
<evidence type="ECO:0000313" key="3">
    <source>
        <dbReference type="Proteomes" id="UP000631114"/>
    </source>
</evidence>